<dbReference type="Proteomes" id="UP000664169">
    <property type="component" value="Unassembled WGS sequence"/>
</dbReference>
<organism evidence="6 7">
    <name type="scientific">Gomphillus americanus</name>
    <dbReference type="NCBI Taxonomy" id="1940652"/>
    <lineage>
        <taxon>Eukaryota</taxon>
        <taxon>Fungi</taxon>
        <taxon>Dikarya</taxon>
        <taxon>Ascomycota</taxon>
        <taxon>Pezizomycotina</taxon>
        <taxon>Lecanoromycetes</taxon>
        <taxon>OSLEUM clade</taxon>
        <taxon>Ostropomycetidae</taxon>
        <taxon>Ostropales</taxon>
        <taxon>Graphidaceae</taxon>
        <taxon>Gomphilloideae</taxon>
        <taxon>Gomphillus</taxon>
    </lineage>
</organism>
<feature type="active site" evidence="3">
    <location>
        <position position="104"/>
    </location>
</feature>
<dbReference type="PRINTS" id="PR01693">
    <property type="entry name" value="CYANASE"/>
</dbReference>
<dbReference type="InterPro" id="IPR003712">
    <property type="entry name" value="Cyanate_lyase_C"/>
</dbReference>
<sequence length="608" mass="66425">MAHLATLDTSLHTRLPESSVTLFEGKARKELSFEKIAKELGRDEVAVAALFYGQGRASEEDIEKLSKILDVDHKTLSRQLAGYPDRGRSIEMPPKDPLIYRLYEIVQNYGSAYKGVLNEKFGDGIMSAISFSTKVEKETDEKGDWAVITLRVTGSLPDMGFSRKDSLASSDSTSNANVIWHNVGIPCPNTALERALLEANYAAYYQSDTYNEISAVAADLGVSRPTLDPSSHEYVGNPMPKTPLASFSSASGARSLSIDTQNLQYSTPLSSRYDESQPEVSPLSRKTSTVPATPWPGKFDPKDSPSAWSSIPGACCHAQWKPRVCPQHEHLRSQSEPNIECCQGPDLPLRSKSDAGPTSEIPFDISTPWNPTFPPYSKYFTPPTKAIDIDEHADKGIGRPIAYGGNKHRLSELIDPADLLAGLSDRSDSFSSASSYSYATRDDSTSWRSRSTSPATSASSSRKPSRTDSIKPLPLVLESPSGTLFSASEFAAHPNRPLAIRERQEHIRAAIESLGSQNRLARSASRKESADLQWKTGFGYNGRKGSKASISGAAGTAYGGFGNDWRSGGVKTLEEMKIEEGRRAYEEKAAKKVERSWGFSVFRGRKGS</sequence>
<dbReference type="InterPro" id="IPR036581">
    <property type="entry name" value="Cyanate_lyase_C_sf"/>
</dbReference>
<dbReference type="HAMAP" id="MF_00535">
    <property type="entry name" value="Cyanate_hydrat"/>
    <property type="match status" value="1"/>
</dbReference>
<dbReference type="EC" id="4.2.1.104" evidence="3"/>
<dbReference type="PANTHER" id="PTHR34186">
    <property type="entry name" value="CYANATE HYDRATASE"/>
    <property type="match status" value="1"/>
</dbReference>
<comment type="function">
    <text evidence="1 3">Catalyzes the reaction of cyanate with bicarbonate to produce ammonia and carbon dioxide.</text>
</comment>
<gene>
    <name evidence="3" type="primary">cyn1</name>
    <name evidence="6" type="ORF">GOMPHAMPRED_008142</name>
</gene>
<dbReference type="SUPFAM" id="SSF55234">
    <property type="entry name" value="Cyanase C-terminal domain"/>
    <property type="match status" value="1"/>
</dbReference>
<evidence type="ECO:0000313" key="7">
    <source>
        <dbReference type="Proteomes" id="UP000664169"/>
    </source>
</evidence>
<comment type="similarity">
    <text evidence="3">Belongs to the cyanase family.</text>
</comment>
<dbReference type="OrthoDB" id="10019422at2759"/>
<dbReference type="InterPro" id="IPR008076">
    <property type="entry name" value="Cyanase"/>
</dbReference>
<comment type="catalytic activity">
    <reaction evidence="3">
        <text>cyanate + hydrogencarbonate + 3 H(+) = NH4(+) + 2 CO2</text>
        <dbReference type="Rhea" id="RHEA:11120"/>
        <dbReference type="ChEBI" id="CHEBI:15378"/>
        <dbReference type="ChEBI" id="CHEBI:16526"/>
        <dbReference type="ChEBI" id="CHEBI:17544"/>
        <dbReference type="ChEBI" id="CHEBI:28938"/>
        <dbReference type="ChEBI" id="CHEBI:29195"/>
        <dbReference type="EC" id="4.2.1.104"/>
    </reaction>
</comment>
<feature type="active site" evidence="3">
    <location>
        <position position="127"/>
    </location>
</feature>
<reference evidence="6" key="1">
    <citation type="submission" date="2021-03" db="EMBL/GenBank/DDBJ databases">
        <authorList>
            <person name="Tagirdzhanova G."/>
        </authorList>
    </citation>
    <scope>NUCLEOTIDE SEQUENCE</scope>
</reference>
<dbReference type="CDD" id="cd00559">
    <property type="entry name" value="Cyanase_C"/>
    <property type="match status" value="1"/>
</dbReference>
<dbReference type="Gene3D" id="1.10.260.40">
    <property type="entry name" value="lambda repressor-like DNA-binding domains"/>
    <property type="match status" value="1"/>
</dbReference>
<feature type="region of interest" description="Disordered" evidence="4">
    <location>
        <begin position="441"/>
        <end position="473"/>
    </location>
</feature>
<name>A0A8H3IDE2_9LECA</name>
<evidence type="ECO:0000259" key="5">
    <source>
        <dbReference type="SMART" id="SM01116"/>
    </source>
</evidence>
<evidence type="ECO:0000313" key="6">
    <source>
        <dbReference type="EMBL" id="CAF9914363.1"/>
    </source>
</evidence>
<evidence type="ECO:0000256" key="3">
    <source>
        <dbReference type="HAMAP-Rule" id="MF_03139"/>
    </source>
</evidence>
<dbReference type="NCBIfam" id="TIGR00673">
    <property type="entry name" value="cynS"/>
    <property type="match status" value="1"/>
</dbReference>
<evidence type="ECO:0000256" key="1">
    <source>
        <dbReference type="ARBA" id="ARBA00003561"/>
    </source>
</evidence>
<dbReference type="Gene3D" id="3.30.1160.10">
    <property type="entry name" value="Cyanate lyase, C-terminal domain"/>
    <property type="match status" value="1"/>
</dbReference>
<accession>A0A8H3IDE2</accession>
<dbReference type="AlphaFoldDB" id="A0A8H3IDE2"/>
<dbReference type="GO" id="GO:0003677">
    <property type="term" value="F:DNA binding"/>
    <property type="evidence" value="ECO:0007669"/>
    <property type="project" value="InterPro"/>
</dbReference>
<dbReference type="PANTHER" id="PTHR34186:SF2">
    <property type="entry name" value="CYANATE HYDRATASE"/>
    <property type="match status" value="1"/>
</dbReference>
<feature type="active site" evidence="3">
    <location>
        <position position="101"/>
    </location>
</feature>
<evidence type="ECO:0000256" key="2">
    <source>
        <dbReference type="ARBA" id="ARBA00023239"/>
    </source>
</evidence>
<keyword evidence="7" id="KW-1185">Reference proteome</keyword>
<protein>
    <recommendedName>
        <fullName evidence="3">Cyanate hydratase</fullName>
        <shortName evidence="3">Cyanase</shortName>
        <ecNumber evidence="3">4.2.1.104</ecNumber>
    </recommendedName>
    <alternativeName>
        <fullName evidence="3">Cyanate hydrolase</fullName>
    </alternativeName>
    <alternativeName>
        <fullName evidence="3">Cyanate lyase</fullName>
    </alternativeName>
</protein>
<dbReference type="GO" id="GO:0008824">
    <property type="term" value="F:cyanate hydratase activity"/>
    <property type="evidence" value="ECO:0007669"/>
    <property type="project" value="UniProtKB-UniRule"/>
</dbReference>
<dbReference type="EMBL" id="CAJPDQ010000009">
    <property type="protein sequence ID" value="CAF9914363.1"/>
    <property type="molecule type" value="Genomic_DNA"/>
</dbReference>
<dbReference type="SUPFAM" id="SSF47413">
    <property type="entry name" value="lambda repressor-like DNA-binding domains"/>
    <property type="match status" value="1"/>
</dbReference>
<keyword evidence="2 3" id="KW-0456">Lyase</keyword>
<feature type="region of interest" description="Disordered" evidence="4">
    <location>
        <begin position="334"/>
        <end position="367"/>
    </location>
</feature>
<feature type="domain" description="Cyanate lyase C-terminal" evidence="5">
    <location>
        <begin position="88"/>
        <end position="161"/>
    </location>
</feature>
<feature type="compositionally biased region" description="Low complexity" evidence="4">
    <location>
        <begin position="446"/>
        <end position="462"/>
    </location>
</feature>
<proteinExistence type="inferred from homology"/>
<evidence type="ECO:0000256" key="4">
    <source>
        <dbReference type="SAM" id="MobiDB-lite"/>
    </source>
</evidence>
<dbReference type="Pfam" id="PF02560">
    <property type="entry name" value="Cyanate_lyase"/>
    <property type="match status" value="1"/>
</dbReference>
<dbReference type="SMART" id="SM01116">
    <property type="entry name" value="Cyanate_lyase"/>
    <property type="match status" value="1"/>
</dbReference>
<dbReference type="InterPro" id="IPR010982">
    <property type="entry name" value="Lambda_DNA-bd_dom_sf"/>
</dbReference>
<feature type="region of interest" description="Disordered" evidence="4">
    <location>
        <begin position="267"/>
        <end position="303"/>
    </location>
</feature>
<comment type="caution">
    <text evidence="6">The sequence shown here is derived from an EMBL/GenBank/DDBJ whole genome shotgun (WGS) entry which is preliminary data.</text>
</comment>